<evidence type="ECO:0000313" key="2">
    <source>
        <dbReference type="EMBL" id="CAB4180012.1"/>
    </source>
</evidence>
<evidence type="ECO:0000313" key="4">
    <source>
        <dbReference type="EMBL" id="CAB4194914.1"/>
    </source>
</evidence>
<organism evidence="1">
    <name type="scientific">uncultured Caudovirales phage</name>
    <dbReference type="NCBI Taxonomy" id="2100421"/>
    <lineage>
        <taxon>Viruses</taxon>
        <taxon>Duplodnaviria</taxon>
        <taxon>Heunggongvirae</taxon>
        <taxon>Uroviricota</taxon>
        <taxon>Caudoviricetes</taxon>
        <taxon>Peduoviridae</taxon>
        <taxon>Maltschvirus</taxon>
        <taxon>Maltschvirus maltsch</taxon>
    </lineage>
</organism>
<sequence length="383" mass="42331">MTWLPNPTVTVGGVDYTSDTLWNVNVYYGRNTVWEQARAGYANIEILNTDDSDNLWNINDAVVIKLKNSSSVDVIVFTGILTDIRNQISQSGDAGTVVKQTLTAVGPFAFMARKVVGLSAYPMEYDDDRMFTILTECGVTIDAIDTPGVYEFAAHAASPTDGYSQAATFASMGFGYIYETTDGKVGYANESHRLNEVQDFGYFNIPNSYILAANVSSNETLNDITNDVLLTYNGGLSVTATNGDSITAYGLQSASIQTELQNMTEAQYQADRYIETRSLPQVNLSTFSIQLNSGLLTNTDLDIFLNIYMGKPIEMTSLPTSIINTTYRGFVEGWNLSFNKYEAALTLTSTDASYSITPTRWQDVDPAQRWTDVGATIRWFEYE</sequence>
<dbReference type="EMBL" id="LR796822">
    <property type="protein sequence ID" value="CAB4168271.1"/>
    <property type="molecule type" value="Genomic_DNA"/>
</dbReference>
<protein>
    <submittedName>
        <fullName evidence="1">Uncharacterized protein</fullName>
    </submittedName>
</protein>
<proteinExistence type="predicted"/>
<dbReference type="EMBL" id="LR797007">
    <property type="protein sequence ID" value="CAB4181109.1"/>
    <property type="molecule type" value="Genomic_DNA"/>
</dbReference>
<reference evidence="1" key="1">
    <citation type="submission" date="2020-05" db="EMBL/GenBank/DDBJ databases">
        <authorList>
            <person name="Chiriac C."/>
            <person name="Salcher M."/>
            <person name="Ghai R."/>
            <person name="Kavagutti S V."/>
        </authorList>
    </citation>
    <scope>NUCLEOTIDE SEQUENCE</scope>
</reference>
<accession>A0A6J5PFJ6</accession>
<dbReference type="EMBL" id="LR797225">
    <property type="protein sequence ID" value="CAB4194914.1"/>
    <property type="molecule type" value="Genomic_DNA"/>
</dbReference>
<evidence type="ECO:0000313" key="3">
    <source>
        <dbReference type="EMBL" id="CAB4181109.1"/>
    </source>
</evidence>
<dbReference type="EMBL" id="LR796993">
    <property type="protein sequence ID" value="CAB4180012.1"/>
    <property type="molecule type" value="Genomic_DNA"/>
</dbReference>
<evidence type="ECO:0000313" key="1">
    <source>
        <dbReference type="EMBL" id="CAB4168271.1"/>
    </source>
</evidence>
<name>A0A6J5PFJ6_9CAUD</name>
<gene>
    <name evidence="2" type="ORF">UFOVP1050_3</name>
    <name evidence="3" type="ORF">UFOVP1059_17</name>
    <name evidence="4" type="ORF">UFOVP1274_12</name>
    <name evidence="1" type="ORF">UFOVP883_2</name>
</gene>